<dbReference type="Pfam" id="PF06962">
    <property type="entry name" value="rRNA_methylase"/>
    <property type="match status" value="1"/>
</dbReference>
<dbReference type="EMBL" id="CP000853">
    <property type="protein sequence ID" value="ABW19118.1"/>
    <property type="molecule type" value="Genomic_DNA"/>
</dbReference>
<dbReference type="GO" id="GO:0032259">
    <property type="term" value="P:methylation"/>
    <property type="evidence" value="ECO:0007669"/>
    <property type="project" value="UniProtKB-KW"/>
</dbReference>
<organism evidence="1 2">
    <name type="scientific">Alkaliphilus oremlandii (strain OhILAs)</name>
    <name type="common">Clostridium oremlandii (strain OhILAs)</name>
    <dbReference type="NCBI Taxonomy" id="350688"/>
    <lineage>
        <taxon>Bacteria</taxon>
        <taxon>Bacillati</taxon>
        <taxon>Bacillota</taxon>
        <taxon>Clostridia</taxon>
        <taxon>Peptostreptococcales</taxon>
        <taxon>Natronincolaceae</taxon>
        <taxon>Alkaliphilus</taxon>
    </lineage>
</organism>
<dbReference type="STRING" id="350688.Clos_1575"/>
<dbReference type="PANTHER" id="PTHR35276:SF1">
    <property type="entry name" value="TRNA (MNM(5)S(2)U34)-METHYLTRANSFERASE, CHLOROPLASTIC"/>
    <property type="match status" value="1"/>
</dbReference>
<dbReference type="RefSeq" id="WP_012159430.1">
    <property type="nucleotide sequence ID" value="NC_009922.1"/>
</dbReference>
<dbReference type="SUPFAM" id="SSF53335">
    <property type="entry name" value="S-adenosyl-L-methionine-dependent methyltransferases"/>
    <property type="match status" value="1"/>
</dbReference>
<keyword evidence="2" id="KW-1185">Reference proteome</keyword>
<dbReference type="KEGG" id="aoe:Clos_1575"/>
<gene>
    <name evidence="1" type="ordered locus">Clos_1575</name>
</gene>
<dbReference type="HOGENOM" id="CLU_079190_1_0_9"/>
<name>A8MFF5_ALKOO</name>
<dbReference type="PANTHER" id="PTHR35276">
    <property type="entry name" value="S-ADENOSYL-L-METHIONINE-DEPENDENT METHYLTRANSFERASES SUPERFAMILY PROTEIN"/>
    <property type="match status" value="1"/>
</dbReference>
<proteinExistence type="predicted"/>
<dbReference type="Proteomes" id="UP000000269">
    <property type="component" value="Chromosome"/>
</dbReference>
<accession>A8MFF5</accession>
<reference evidence="2" key="1">
    <citation type="submission" date="2007-10" db="EMBL/GenBank/DDBJ databases">
        <title>Complete genome of Alkaliphilus oremlandii OhILAs.</title>
        <authorList>
            <person name="Copeland A."/>
            <person name="Lucas S."/>
            <person name="Lapidus A."/>
            <person name="Barry K."/>
            <person name="Detter J.C."/>
            <person name="Glavina del Rio T."/>
            <person name="Hammon N."/>
            <person name="Israni S."/>
            <person name="Dalin E."/>
            <person name="Tice H."/>
            <person name="Pitluck S."/>
            <person name="Chain P."/>
            <person name="Malfatti S."/>
            <person name="Shin M."/>
            <person name="Vergez L."/>
            <person name="Schmutz J."/>
            <person name="Larimer F."/>
            <person name="Land M."/>
            <person name="Hauser L."/>
            <person name="Kyrpides N."/>
            <person name="Mikhailova N."/>
            <person name="Stolz J.F."/>
            <person name="Dawson A."/>
            <person name="Fisher E."/>
            <person name="Crable B."/>
            <person name="Perera E."/>
            <person name="Lisak J."/>
            <person name="Ranganathan M."/>
            <person name="Basu P."/>
            <person name="Richardson P."/>
        </authorList>
    </citation>
    <scope>NUCLEOTIDE SEQUENCE [LARGE SCALE GENOMIC DNA]</scope>
    <source>
        <strain evidence="2">OhILAs</strain>
    </source>
</reference>
<evidence type="ECO:0000313" key="2">
    <source>
        <dbReference type="Proteomes" id="UP000000269"/>
    </source>
</evidence>
<dbReference type="InterPro" id="IPR029063">
    <property type="entry name" value="SAM-dependent_MTases_sf"/>
</dbReference>
<dbReference type="OrthoDB" id="9792989at2"/>
<keyword evidence="1" id="KW-0808">Transferase</keyword>
<evidence type="ECO:0000313" key="1">
    <source>
        <dbReference type="EMBL" id="ABW19118.1"/>
    </source>
</evidence>
<dbReference type="AlphaFoldDB" id="A8MFF5"/>
<dbReference type="eggNOG" id="COG2519">
    <property type="taxonomic scope" value="Bacteria"/>
</dbReference>
<keyword evidence="1" id="KW-0489">Methyltransferase</keyword>
<dbReference type="InterPro" id="IPR010719">
    <property type="entry name" value="MnmM_MeTrfase"/>
</dbReference>
<dbReference type="Gene3D" id="3.40.50.150">
    <property type="entry name" value="Vaccinia Virus protein VP39"/>
    <property type="match status" value="1"/>
</dbReference>
<dbReference type="GO" id="GO:0008168">
    <property type="term" value="F:methyltransferase activity"/>
    <property type="evidence" value="ECO:0007669"/>
    <property type="project" value="UniProtKB-KW"/>
</dbReference>
<protein>
    <submittedName>
        <fullName evidence="1">Putative rRNA methylase</fullName>
    </submittedName>
</protein>
<sequence length="189" mass="21175">MSLLTRVTNFVQIILKEKIKQGNIAIDATMGNGNDTVFLARSVGISGKVYSFDVQEIALRNTKEKITEHHLKGYDIQLINDGHENINQYIEGLVDVVMFNLGYLPKGDPAIITRPKTTIKAISHMIQLLKPGGIISIIIYYGHEGGKEEKEAVLDFLKGIPKEEITVIESNYTNHMNNPPIIVFIEKNK</sequence>